<name>A0A8T9C288_9HELO</name>
<dbReference type="AlphaFoldDB" id="A0A8T9C288"/>
<reference evidence="8 9" key="1">
    <citation type="submission" date="2018-05" db="EMBL/GenBank/DDBJ databases">
        <title>Genome sequencing and assembly of the regulated plant pathogen Lachnellula willkommii and related sister species for the development of diagnostic species identification markers.</title>
        <authorList>
            <person name="Giroux E."/>
            <person name="Bilodeau G."/>
        </authorList>
    </citation>
    <scope>NUCLEOTIDE SEQUENCE [LARGE SCALE GENOMIC DNA]</scope>
    <source>
        <strain evidence="8 9">CBS 268.59</strain>
    </source>
</reference>
<dbReference type="SUPFAM" id="SSF57701">
    <property type="entry name" value="Zn2/Cys6 DNA-binding domain"/>
    <property type="match status" value="1"/>
</dbReference>
<dbReference type="Pfam" id="PF11951">
    <property type="entry name" value="Fungal_trans_2"/>
    <property type="match status" value="1"/>
</dbReference>
<dbReference type="PANTHER" id="PTHR36206:SF4">
    <property type="entry name" value="HYPOTHETICAL CONSERVED PROTEIN (EUROFUNG)-RELATED"/>
    <property type="match status" value="1"/>
</dbReference>
<evidence type="ECO:0000256" key="6">
    <source>
        <dbReference type="ARBA" id="ARBA00023242"/>
    </source>
</evidence>
<dbReference type="Proteomes" id="UP000469558">
    <property type="component" value="Unassembled WGS sequence"/>
</dbReference>
<dbReference type="GO" id="GO:0003677">
    <property type="term" value="F:DNA binding"/>
    <property type="evidence" value="ECO:0007669"/>
    <property type="project" value="UniProtKB-KW"/>
</dbReference>
<evidence type="ECO:0000256" key="3">
    <source>
        <dbReference type="ARBA" id="ARBA00023015"/>
    </source>
</evidence>
<accession>A0A8T9C288</accession>
<evidence type="ECO:0000313" key="8">
    <source>
        <dbReference type="EMBL" id="TVY76112.1"/>
    </source>
</evidence>
<evidence type="ECO:0000256" key="4">
    <source>
        <dbReference type="ARBA" id="ARBA00023125"/>
    </source>
</evidence>
<evidence type="ECO:0000256" key="2">
    <source>
        <dbReference type="ARBA" id="ARBA00022833"/>
    </source>
</evidence>
<keyword evidence="1" id="KW-0479">Metal-binding</keyword>
<evidence type="ECO:0000256" key="5">
    <source>
        <dbReference type="ARBA" id="ARBA00023163"/>
    </source>
</evidence>
<dbReference type="InterPro" id="IPR021858">
    <property type="entry name" value="Fun_TF"/>
</dbReference>
<sequence length="581" mass="66246">MPNILLTGEAAKLKRPKVKTGLMCTYRIRRVKCDETKPHCRRCTRFGVDCDGYPPVYRNPSSSRAILPKGQNPAIQSIELPKIRTLYSGPRFEDEQEGICFRHYCEETATQIAGPTQSPIWSKLIPQACETEPFLRHAVVAIAAVSKINEDAVSPGKSRTLDYGYALKQYSKSLRGMRLSLANRKHDMRNALLACILVYCFETLQGNLGTASTHARSGLLLISQWLEDNYHLQKPFYDVDEHLGKTPYNELDDWPEDIDCEMMASNPVDPPLRCTMSQLDLQILFFMDGRPQQIHHSGIPHFNARIKKMPARLLNLHDVRRWGNLLMRRNYRWILVALTASKSKELAEPWPDDSGLEWEDSAQYLPGENIMSTANLHTPELKAELLSHREDIRRFSRSVGLLFDQKRENGTHYEKLSVAIWEMNCLINHIMLYGVHFTDETDWDQFLPEFKKILALGQYCMPIIVAPLKGATRYIFNLGILIGLSVVSLRCRDRPTRHATLDLLRSVHYREGIFDSQAAALIGSWLAGIEEEGADEIGFIPGHKRVFLTRAVADIPNRRALLGCSQRSLSGLVYKKAVMKW</sequence>
<keyword evidence="4" id="KW-0238">DNA-binding</keyword>
<dbReference type="OrthoDB" id="3172332at2759"/>
<comment type="caution">
    <text evidence="8">The sequence shown here is derived from an EMBL/GenBank/DDBJ whole genome shotgun (WGS) entry which is preliminary data.</text>
</comment>
<dbReference type="Gene3D" id="4.10.240.10">
    <property type="entry name" value="Zn(2)-C6 fungal-type DNA-binding domain"/>
    <property type="match status" value="1"/>
</dbReference>
<evidence type="ECO:0000259" key="7">
    <source>
        <dbReference type="SMART" id="SM00066"/>
    </source>
</evidence>
<dbReference type="GO" id="GO:0008270">
    <property type="term" value="F:zinc ion binding"/>
    <property type="evidence" value="ECO:0007669"/>
    <property type="project" value="InterPro"/>
</dbReference>
<dbReference type="GO" id="GO:0000981">
    <property type="term" value="F:DNA-binding transcription factor activity, RNA polymerase II-specific"/>
    <property type="evidence" value="ECO:0007669"/>
    <property type="project" value="InterPro"/>
</dbReference>
<dbReference type="SMART" id="SM00066">
    <property type="entry name" value="GAL4"/>
    <property type="match status" value="1"/>
</dbReference>
<dbReference type="PANTHER" id="PTHR36206">
    <property type="entry name" value="ASPERCRYPTIN BIOSYNTHESIS CLUSTER-SPECIFIC TRANSCRIPTION REGULATOR ATNN-RELATED"/>
    <property type="match status" value="1"/>
</dbReference>
<keyword evidence="6" id="KW-0539">Nucleus</keyword>
<dbReference type="EMBL" id="QGMK01000861">
    <property type="protein sequence ID" value="TVY76112.1"/>
    <property type="molecule type" value="Genomic_DNA"/>
</dbReference>
<dbReference type="InterPro" id="IPR052360">
    <property type="entry name" value="Transcr_Regulatory_Proteins"/>
</dbReference>
<dbReference type="InterPro" id="IPR001138">
    <property type="entry name" value="Zn2Cys6_DnaBD"/>
</dbReference>
<dbReference type="InterPro" id="IPR036864">
    <property type="entry name" value="Zn2-C6_fun-type_DNA-bd_sf"/>
</dbReference>
<evidence type="ECO:0000256" key="1">
    <source>
        <dbReference type="ARBA" id="ARBA00022723"/>
    </source>
</evidence>
<keyword evidence="3" id="KW-0805">Transcription regulation</keyword>
<keyword evidence="9" id="KW-1185">Reference proteome</keyword>
<keyword evidence="5" id="KW-0804">Transcription</keyword>
<evidence type="ECO:0000313" key="9">
    <source>
        <dbReference type="Proteomes" id="UP000469558"/>
    </source>
</evidence>
<protein>
    <recommendedName>
        <fullName evidence="7">Zn(2)-C6 fungal-type domain-containing protein</fullName>
    </recommendedName>
</protein>
<dbReference type="CDD" id="cd00067">
    <property type="entry name" value="GAL4"/>
    <property type="match status" value="1"/>
</dbReference>
<dbReference type="Pfam" id="PF00172">
    <property type="entry name" value="Zn_clus"/>
    <property type="match status" value="1"/>
</dbReference>
<proteinExistence type="predicted"/>
<keyword evidence="2" id="KW-0862">Zinc</keyword>
<gene>
    <name evidence="8" type="ORF">LSUE1_G006805</name>
</gene>
<feature type="domain" description="Zn(2)-C6 fungal-type" evidence="7">
    <location>
        <begin position="18"/>
        <end position="61"/>
    </location>
</feature>
<organism evidence="8 9">
    <name type="scientific">Lachnellula suecica</name>
    <dbReference type="NCBI Taxonomy" id="602035"/>
    <lineage>
        <taxon>Eukaryota</taxon>
        <taxon>Fungi</taxon>
        <taxon>Dikarya</taxon>
        <taxon>Ascomycota</taxon>
        <taxon>Pezizomycotina</taxon>
        <taxon>Leotiomycetes</taxon>
        <taxon>Helotiales</taxon>
        <taxon>Lachnaceae</taxon>
        <taxon>Lachnellula</taxon>
    </lineage>
</organism>